<feature type="transmembrane region" description="Helical" evidence="1">
    <location>
        <begin position="44"/>
        <end position="67"/>
    </location>
</feature>
<keyword evidence="3" id="KW-1185">Reference proteome</keyword>
<gene>
    <name evidence="2" type="ORF">ECRASSUSDP1_LOCUS15269</name>
</gene>
<proteinExistence type="predicted"/>
<evidence type="ECO:0000256" key="1">
    <source>
        <dbReference type="SAM" id="Phobius"/>
    </source>
</evidence>
<reference evidence="2" key="1">
    <citation type="submission" date="2023-07" db="EMBL/GenBank/DDBJ databases">
        <authorList>
            <consortium name="AG Swart"/>
            <person name="Singh M."/>
            <person name="Singh A."/>
            <person name="Seah K."/>
            <person name="Emmerich C."/>
        </authorList>
    </citation>
    <scope>NUCLEOTIDE SEQUENCE</scope>
    <source>
        <strain evidence="2">DP1</strain>
    </source>
</reference>
<dbReference type="EMBL" id="CAMPGE010015288">
    <property type="protein sequence ID" value="CAI2373920.1"/>
    <property type="molecule type" value="Genomic_DNA"/>
</dbReference>
<evidence type="ECO:0000313" key="3">
    <source>
        <dbReference type="Proteomes" id="UP001295684"/>
    </source>
</evidence>
<evidence type="ECO:0000313" key="2">
    <source>
        <dbReference type="EMBL" id="CAI2373920.1"/>
    </source>
</evidence>
<keyword evidence="1" id="KW-0472">Membrane</keyword>
<dbReference type="Proteomes" id="UP001295684">
    <property type="component" value="Unassembled WGS sequence"/>
</dbReference>
<comment type="caution">
    <text evidence="2">The sequence shown here is derived from an EMBL/GenBank/DDBJ whole genome shotgun (WGS) entry which is preliminary data.</text>
</comment>
<protein>
    <submittedName>
        <fullName evidence="2">Uncharacterized protein</fullName>
    </submittedName>
</protein>
<organism evidence="2 3">
    <name type="scientific">Euplotes crassus</name>
    <dbReference type="NCBI Taxonomy" id="5936"/>
    <lineage>
        <taxon>Eukaryota</taxon>
        <taxon>Sar</taxon>
        <taxon>Alveolata</taxon>
        <taxon>Ciliophora</taxon>
        <taxon>Intramacronucleata</taxon>
        <taxon>Spirotrichea</taxon>
        <taxon>Hypotrichia</taxon>
        <taxon>Euplotida</taxon>
        <taxon>Euplotidae</taxon>
        <taxon>Moneuplotes</taxon>
    </lineage>
</organism>
<name>A0AAD1XJL7_EUPCR</name>
<feature type="transmembrane region" description="Helical" evidence="1">
    <location>
        <begin position="132"/>
        <end position="149"/>
    </location>
</feature>
<keyword evidence="1" id="KW-0812">Transmembrane</keyword>
<keyword evidence="1" id="KW-1133">Transmembrane helix</keyword>
<accession>A0AAD1XJL7</accession>
<sequence length="328" mass="38702">MQEYSDQVETNSIIEEVSTLEYMNSTIRDNFIRRISYYEPQRKYLAVLVLLFGVLIGYALSKLWYYLYSETPEPVSTKTDSKSPDNLKSEIVSTINGYIDAENTLKILGKVELSLYTFLSLSVLLFLYTGKPQFLIVSLACFPVFYLFVEGPVKGRYRKLETKGLKLVELCQETNEEKVFLGTLDRYLKRAIRVECEMEYEENEEKNLLGCTRECREVCKLLKEDIERHREVLKNIQEFFKKNHKSDKNWTIDFFQMLKYQFKEFDDSGSILEKKKNEWEQKLFEIKANKVLAKKKTEPGFLAPKSQRPQKVRRLIRRIVRNVAHHGV</sequence>
<dbReference type="AlphaFoldDB" id="A0AAD1XJL7"/>